<dbReference type="AlphaFoldDB" id="A0A239C8J6"/>
<evidence type="ECO:0000313" key="2">
    <source>
        <dbReference type="Proteomes" id="UP000198407"/>
    </source>
</evidence>
<keyword evidence="2" id="KW-1185">Reference proteome</keyword>
<proteinExistence type="predicted"/>
<protein>
    <submittedName>
        <fullName evidence="1">SIR2-like domain-containing protein</fullName>
    </submittedName>
</protein>
<dbReference type="RefSeq" id="WP_042121021.1">
    <property type="nucleotide sequence ID" value="NZ_FZOL01000004.1"/>
</dbReference>
<organism evidence="1 2">
    <name type="scientific">Pseudomonas japonica</name>
    <dbReference type="NCBI Taxonomy" id="256466"/>
    <lineage>
        <taxon>Bacteria</taxon>
        <taxon>Pseudomonadati</taxon>
        <taxon>Pseudomonadota</taxon>
        <taxon>Gammaproteobacteria</taxon>
        <taxon>Pseudomonadales</taxon>
        <taxon>Pseudomonadaceae</taxon>
        <taxon>Pseudomonas</taxon>
    </lineage>
</organism>
<dbReference type="OrthoDB" id="198887at2"/>
<accession>A0A239C8J6</accession>
<name>A0A239C8J6_9PSED</name>
<sequence>MHSLLLGNGVNRAALQKDWTQILRELATQFGADELIDHLGNKPLSMFVEELCARSPGPFQKTETAVKVAFAKLLEQINPTEAHRRVCAPFKVILTTNYDFTIEEAFTGPLHTPDFLSPESRYSLFRRYRAGEREVWHIHGDSARPNSMVLGYDQYAGSLQKIRNYVTEGVEIKKLGYRVSSPVRNGNLEFTSNRTVYSWVDHFLRDHLHIVGLGMDFTEIDLWWLLLHKRRRLSQTGRVFYYQAGLTPSSETAVTSLMRSLNVEVVHVVADSWNACYLQIADEIERRVDAYPNLLPRHDRSVERCSSPPLQSQGQKVKQGSFRFPVTPEALKRCKSLRS</sequence>
<reference evidence="2" key="1">
    <citation type="submission" date="2017-06" db="EMBL/GenBank/DDBJ databases">
        <authorList>
            <person name="Varghese N."/>
            <person name="Submissions S."/>
        </authorList>
    </citation>
    <scope>NUCLEOTIDE SEQUENCE [LARGE SCALE GENOMIC DNA]</scope>
    <source>
        <strain evidence="2">DSM 22348</strain>
    </source>
</reference>
<gene>
    <name evidence="1" type="ORF">SAMN05444352_10435</name>
</gene>
<dbReference type="Proteomes" id="UP000198407">
    <property type="component" value="Unassembled WGS sequence"/>
</dbReference>
<dbReference type="Pfam" id="PF13289">
    <property type="entry name" value="SIR2_2"/>
    <property type="match status" value="1"/>
</dbReference>
<dbReference type="EMBL" id="FZOL01000004">
    <property type="protein sequence ID" value="SNS15941.1"/>
    <property type="molecule type" value="Genomic_DNA"/>
</dbReference>
<evidence type="ECO:0000313" key="1">
    <source>
        <dbReference type="EMBL" id="SNS15941.1"/>
    </source>
</evidence>